<organism evidence="3 4">
    <name type="scientific">Aquimarina rubra</name>
    <dbReference type="NCBI Taxonomy" id="1920033"/>
    <lineage>
        <taxon>Bacteria</taxon>
        <taxon>Pseudomonadati</taxon>
        <taxon>Bacteroidota</taxon>
        <taxon>Flavobacteriia</taxon>
        <taxon>Flavobacteriales</taxon>
        <taxon>Flavobacteriaceae</taxon>
        <taxon>Aquimarina</taxon>
    </lineage>
</organism>
<keyword evidence="4" id="KW-1185">Reference proteome</keyword>
<gene>
    <name evidence="3" type="ORF">ACFSR1_06620</name>
</gene>
<feature type="transmembrane region" description="Helical" evidence="2">
    <location>
        <begin position="100"/>
        <end position="118"/>
    </location>
</feature>
<evidence type="ECO:0000256" key="1">
    <source>
        <dbReference type="SAM" id="MobiDB-lite"/>
    </source>
</evidence>
<feature type="region of interest" description="Disordered" evidence="1">
    <location>
        <begin position="145"/>
        <end position="170"/>
    </location>
</feature>
<protein>
    <submittedName>
        <fullName evidence="3">Uncharacterized protein</fullName>
    </submittedName>
</protein>
<feature type="compositionally biased region" description="Basic residues" evidence="1">
    <location>
        <begin position="153"/>
        <end position="170"/>
    </location>
</feature>
<keyword evidence="2" id="KW-1133">Transmembrane helix</keyword>
<dbReference type="Proteomes" id="UP001597319">
    <property type="component" value="Unassembled WGS sequence"/>
</dbReference>
<evidence type="ECO:0000313" key="3">
    <source>
        <dbReference type="EMBL" id="MFD2562339.1"/>
    </source>
</evidence>
<reference evidence="4" key="1">
    <citation type="journal article" date="2019" name="Int. J. Syst. Evol. Microbiol.">
        <title>The Global Catalogue of Microorganisms (GCM) 10K type strain sequencing project: providing services to taxonomists for standard genome sequencing and annotation.</title>
        <authorList>
            <consortium name="The Broad Institute Genomics Platform"/>
            <consortium name="The Broad Institute Genome Sequencing Center for Infectious Disease"/>
            <person name="Wu L."/>
            <person name="Ma J."/>
        </authorList>
    </citation>
    <scope>NUCLEOTIDE SEQUENCE [LARGE SCALE GENOMIC DNA]</scope>
    <source>
        <strain evidence="4">KCTC 52274</strain>
    </source>
</reference>
<feature type="transmembrane region" description="Helical" evidence="2">
    <location>
        <begin position="61"/>
        <end position="80"/>
    </location>
</feature>
<sequence>MKYRITQEDLKKRSYGISFDMMDDEFLRFIQKEKELNNPFLSEANIQKLEKDTLRNIHRNIYTYGLFGIISMGYGLFILFNFEPRVAVNLYTQFPLIENGSIPIVLGFGFIIGSLYSYKKKNEVLVTKVKSKIIEYLKEVQKEKLEKSSYQYGKKKTNTHLQPKKRQKRK</sequence>
<keyword evidence="2" id="KW-0812">Transmembrane</keyword>
<evidence type="ECO:0000256" key="2">
    <source>
        <dbReference type="SAM" id="Phobius"/>
    </source>
</evidence>
<accession>A0ABW5LDZ8</accession>
<proteinExistence type="predicted"/>
<dbReference type="RefSeq" id="WP_378290847.1">
    <property type="nucleotide sequence ID" value="NZ_JBHULE010000008.1"/>
</dbReference>
<dbReference type="EMBL" id="JBHULE010000008">
    <property type="protein sequence ID" value="MFD2562339.1"/>
    <property type="molecule type" value="Genomic_DNA"/>
</dbReference>
<comment type="caution">
    <text evidence="3">The sequence shown here is derived from an EMBL/GenBank/DDBJ whole genome shotgun (WGS) entry which is preliminary data.</text>
</comment>
<evidence type="ECO:0000313" key="4">
    <source>
        <dbReference type="Proteomes" id="UP001597319"/>
    </source>
</evidence>
<name>A0ABW5LDZ8_9FLAO</name>
<keyword evidence="2" id="KW-0472">Membrane</keyword>